<feature type="transmembrane region" description="Helical" evidence="6">
    <location>
        <begin position="319"/>
        <end position="339"/>
    </location>
</feature>
<proteinExistence type="predicted"/>
<evidence type="ECO:0000313" key="8">
    <source>
        <dbReference type="Proteomes" id="UP001470230"/>
    </source>
</evidence>
<keyword evidence="8" id="KW-1185">Reference proteome</keyword>
<dbReference type="SUPFAM" id="SSF103473">
    <property type="entry name" value="MFS general substrate transporter"/>
    <property type="match status" value="1"/>
</dbReference>
<dbReference type="EMBL" id="JAPFFF010000006">
    <property type="protein sequence ID" value="KAK8888316.1"/>
    <property type="molecule type" value="Genomic_DNA"/>
</dbReference>
<sequence>MKETTKDSQNIRSKTDNEEKKWIPLCQRKSLNILRIYAICANQISTNFVWNPLSVLTAPMCRKLGLSHFSISLILLIGPISGFIIPPIVSGLSDTTTLKFGRRRIYLIIGEILVIIGLPMIGFCREISIYFNPLSFLNSNRSESSSNSTNIEATFYFVTGEILAYVGGNIINGPGRAMCTEVVPPSQKVLATSFIALDSAITSLVSNSIGAFKLYRYTSMTNETFVLIVSCFVGIIAMVVSVISTREEPLKVAPKSINPITVMIDSVRSVDRNIVFILISNFFYCFSYSQFYGQGANYIAVKLFGGYPNDPEGKYDAGISYYQFLMLFLTCSQFFFSTINTKIIKRIGFKTGWTIAMTFQTVTNILLFVIDSKKYIFIPYLLAGFTTVMNNTVPLTYVSLNAPQDRIAGYVTLLILTNNVSVMLANLLLHMYLGSLPFFEEDPGRLIALGSVFSVMSLITSRIGYGHKIKSKENKEKED</sequence>
<evidence type="ECO:0000256" key="1">
    <source>
        <dbReference type="ARBA" id="ARBA00004141"/>
    </source>
</evidence>
<feature type="transmembrane region" description="Helical" evidence="6">
    <location>
        <begin position="376"/>
        <end position="398"/>
    </location>
</feature>
<feature type="transmembrane region" description="Helical" evidence="6">
    <location>
        <begin position="445"/>
        <end position="465"/>
    </location>
</feature>
<feature type="transmembrane region" description="Helical" evidence="6">
    <location>
        <begin position="66"/>
        <end position="85"/>
    </location>
</feature>
<gene>
    <name evidence="7" type="ORF">M9Y10_039382</name>
</gene>
<feature type="transmembrane region" description="Helical" evidence="6">
    <location>
        <begin position="105"/>
        <end position="124"/>
    </location>
</feature>
<dbReference type="PANTHER" id="PTHR19432:SF26">
    <property type="entry name" value="MAJOR FACILITATOR SUPERFAMILY (MFS) PROFILE DOMAIN-CONTAINING PROTEIN"/>
    <property type="match status" value="1"/>
</dbReference>
<evidence type="ECO:0000256" key="4">
    <source>
        <dbReference type="ARBA" id="ARBA00022989"/>
    </source>
</evidence>
<dbReference type="PANTHER" id="PTHR19432">
    <property type="entry name" value="SUGAR TRANSPORTER"/>
    <property type="match status" value="1"/>
</dbReference>
<protein>
    <recommendedName>
        <fullName evidence="9">Major facilitator superfamily transporter</fullName>
    </recommendedName>
</protein>
<accession>A0ABR2KBP3</accession>
<keyword evidence="4 6" id="KW-1133">Transmembrane helix</keyword>
<feature type="transmembrane region" description="Helical" evidence="6">
    <location>
        <begin position="410"/>
        <end position="433"/>
    </location>
</feature>
<dbReference type="Pfam" id="PF07690">
    <property type="entry name" value="MFS_1"/>
    <property type="match status" value="1"/>
</dbReference>
<keyword evidence="5 6" id="KW-0472">Membrane</keyword>
<feature type="transmembrane region" description="Helical" evidence="6">
    <location>
        <begin position="225"/>
        <end position="244"/>
    </location>
</feature>
<keyword evidence="2" id="KW-0813">Transport</keyword>
<dbReference type="Gene3D" id="1.20.1250.20">
    <property type="entry name" value="MFS general substrate transporter like domains"/>
    <property type="match status" value="1"/>
</dbReference>
<evidence type="ECO:0000256" key="5">
    <source>
        <dbReference type="ARBA" id="ARBA00023136"/>
    </source>
</evidence>
<comment type="subcellular location">
    <subcellularLocation>
        <location evidence="1">Membrane</location>
        <topology evidence="1">Multi-pass membrane protein</topology>
    </subcellularLocation>
</comment>
<dbReference type="InterPro" id="IPR036259">
    <property type="entry name" value="MFS_trans_sf"/>
</dbReference>
<organism evidence="7 8">
    <name type="scientific">Tritrichomonas musculus</name>
    <dbReference type="NCBI Taxonomy" id="1915356"/>
    <lineage>
        <taxon>Eukaryota</taxon>
        <taxon>Metamonada</taxon>
        <taxon>Parabasalia</taxon>
        <taxon>Tritrichomonadida</taxon>
        <taxon>Tritrichomonadidae</taxon>
        <taxon>Tritrichomonas</taxon>
    </lineage>
</organism>
<dbReference type="InterPro" id="IPR011701">
    <property type="entry name" value="MFS"/>
</dbReference>
<evidence type="ECO:0008006" key="9">
    <source>
        <dbReference type="Google" id="ProtNLM"/>
    </source>
</evidence>
<feature type="transmembrane region" description="Helical" evidence="6">
    <location>
        <begin position="351"/>
        <end position="370"/>
    </location>
</feature>
<evidence type="ECO:0000313" key="7">
    <source>
        <dbReference type="EMBL" id="KAK8888316.1"/>
    </source>
</evidence>
<evidence type="ECO:0000256" key="6">
    <source>
        <dbReference type="SAM" id="Phobius"/>
    </source>
</evidence>
<evidence type="ECO:0000256" key="3">
    <source>
        <dbReference type="ARBA" id="ARBA00022692"/>
    </source>
</evidence>
<keyword evidence="3 6" id="KW-0812">Transmembrane</keyword>
<comment type="caution">
    <text evidence="7">The sequence shown here is derived from an EMBL/GenBank/DDBJ whole genome shotgun (WGS) entry which is preliminary data.</text>
</comment>
<dbReference type="Proteomes" id="UP001470230">
    <property type="component" value="Unassembled WGS sequence"/>
</dbReference>
<name>A0ABR2KBP3_9EUKA</name>
<reference evidence="7 8" key="1">
    <citation type="submission" date="2024-04" db="EMBL/GenBank/DDBJ databases">
        <title>Tritrichomonas musculus Genome.</title>
        <authorList>
            <person name="Alves-Ferreira E."/>
            <person name="Grigg M."/>
            <person name="Lorenzi H."/>
            <person name="Galac M."/>
        </authorList>
    </citation>
    <scope>NUCLEOTIDE SEQUENCE [LARGE SCALE GENOMIC DNA]</scope>
    <source>
        <strain evidence="7 8">EAF2021</strain>
    </source>
</reference>
<evidence type="ECO:0000256" key="2">
    <source>
        <dbReference type="ARBA" id="ARBA00022448"/>
    </source>
</evidence>